<organism evidence="2 3">
    <name type="scientific">Curtobacterium poinsettiae</name>
    <dbReference type="NCBI Taxonomy" id="159612"/>
    <lineage>
        <taxon>Bacteria</taxon>
        <taxon>Bacillati</taxon>
        <taxon>Actinomycetota</taxon>
        <taxon>Actinomycetes</taxon>
        <taxon>Micrococcales</taxon>
        <taxon>Microbacteriaceae</taxon>
        <taxon>Curtobacterium</taxon>
    </lineage>
</organism>
<dbReference type="Pfam" id="PF01402">
    <property type="entry name" value="RHH_1"/>
    <property type="match status" value="1"/>
</dbReference>
<protein>
    <submittedName>
        <fullName evidence="2">YfbU family protein</fullName>
    </submittedName>
</protein>
<sequence>MPTTTVRLDDETRDALQRQADEAGVTVSDFIRALIREAVMDLGNRVTRDGYTPETLSPKDRHILSLLHRILGRVLPKDTETDSDGDEEYQLERARVLEEGFTLEYETEYAGISAELSARDSLRVMDIFELFRMTGDSIKILRQQGITVPEDLEEDLSFRGFDFNDQLESKMAAYARFMINDDRWEEQADFIKGRTGGNSHKKMLDTYMRMLSEYRRVRSRRRPTFGRDYPLTLEELEAIAAERVHPDNR</sequence>
<dbReference type="SUPFAM" id="SSF116960">
    <property type="entry name" value="YfbU-like"/>
    <property type="match status" value="1"/>
</dbReference>
<dbReference type="SUPFAM" id="SSF47598">
    <property type="entry name" value="Ribbon-helix-helix"/>
    <property type="match status" value="1"/>
</dbReference>
<dbReference type="EMBL" id="CP106880">
    <property type="protein sequence ID" value="UYC82710.1"/>
    <property type="molecule type" value="Genomic_DNA"/>
</dbReference>
<evidence type="ECO:0000313" key="2">
    <source>
        <dbReference type="EMBL" id="UYC82710.1"/>
    </source>
</evidence>
<dbReference type="KEGG" id="cpoi:OE229_17925"/>
<evidence type="ECO:0000259" key="1">
    <source>
        <dbReference type="Pfam" id="PF01402"/>
    </source>
</evidence>
<dbReference type="GO" id="GO:0006355">
    <property type="term" value="P:regulation of DNA-templated transcription"/>
    <property type="evidence" value="ECO:0007669"/>
    <property type="project" value="InterPro"/>
</dbReference>
<keyword evidence="2" id="KW-0614">Plasmid</keyword>
<proteinExistence type="predicted"/>
<reference evidence="2" key="1">
    <citation type="submission" date="2022-09" db="EMBL/GenBank/DDBJ databases">
        <title>Taxonomy of Curtobacterium flaccumfaciens.</title>
        <authorList>
            <person name="Osdaghi E."/>
            <person name="Taghavi S.M."/>
            <person name="Hamidizade M."/>
            <person name="Abachi H."/>
            <person name="Fazliarab A."/>
            <person name="Baeyen S."/>
            <person name="Portier P."/>
            <person name="Van Vaerenbergh J."/>
            <person name="Jacques M.-A."/>
        </authorList>
    </citation>
    <scope>NUCLEOTIDE SEQUENCE</scope>
    <source>
        <strain evidence="2">AGQB46</strain>
        <plasmid evidence="2">unnamed</plasmid>
    </source>
</reference>
<dbReference type="RefSeq" id="WP_259581539.1">
    <property type="nucleotide sequence ID" value="NZ_CP104936.1"/>
</dbReference>
<name>A0A9Q9PBB3_9MICO</name>
<evidence type="ECO:0000313" key="3">
    <source>
        <dbReference type="Proteomes" id="UP001062223"/>
    </source>
</evidence>
<dbReference type="InterPro" id="IPR002145">
    <property type="entry name" value="CopG"/>
</dbReference>
<gene>
    <name evidence="2" type="ORF">OE229_17925</name>
</gene>
<dbReference type="InterPro" id="IPR005587">
    <property type="entry name" value="UPF0304_YfbU"/>
</dbReference>
<dbReference type="Pfam" id="PF03887">
    <property type="entry name" value="YfbU"/>
    <property type="match status" value="1"/>
</dbReference>
<dbReference type="Proteomes" id="UP001062223">
    <property type="component" value="Plasmid unnamed"/>
</dbReference>
<accession>A0A9Q9PBB3</accession>
<geneLocation type="plasmid" evidence="2 3">
    <name>unnamed</name>
</geneLocation>
<dbReference type="InterPro" id="IPR010985">
    <property type="entry name" value="Ribbon_hlx_hlx"/>
</dbReference>
<dbReference type="GeneID" id="99625252"/>
<dbReference type="InterPro" id="IPR023146">
    <property type="entry name" value="YfbU_alpha-helical_sf"/>
</dbReference>
<dbReference type="AlphaFoldDB" id="A0A9Q9PBB3"/>
<feature type="domain" description="Ribbon-helix-helix protein CopG" evidence="1">
    <location>
        <begin position="4"/>
        <end position="39"/>
    </location>
</feature>
<dbReference type="Gene3D" id="1.10.3190.10">
    <property type="entry name" value="yfbu gene product, domain 2"/>
    <property type="match status" value="1"/>
</dbReference>
<dbReference type="CDD" id="cd21631">
    <property type="entry name" value="RHH_CopG_NikR-like"/>
    <property type="match status" value="1"/>
</dbReference>